<dbReference type="GO" id="GO:0009052">
    <property type="term" value="P:pentose-phosphate shunt, non-oxidative branch"/>
    <property type="evidence" value="ECO:0007669"/>
    <property type="project" value="InterPro"/>
</dbReference>
<evidence type="ECO:0000256" key="8">
    <source>
        <dbReference type="ARBA" id="ARBA00032273"/>
    </source>
</evidence>
<comment type="similarity">
    <text evidence="3">Belongs to the ribose 5-phosphate isomerase family.</text>
</comment>
<evidence type="ECO:0000256" key="2">
    <source>
        <dbReference type="ARBA" id="ARBA00004988"/>
    </source>
</evidence>
<dbReference type="InterPro" id="IPR004788">
    <property type="entry name" value="Ribose5P_isomerase_type_A"/>
</dbReference>
<dbReference type="GO" id="GO:0004751">
    <property type="term" value="F:ribose-5-phosphate isomerase activity"/>
    <property type="evidence" value="ECO:0007669"/>
    <property type="project" value="UniProtKB-EC"/>
</dbReference>
<dbReference type="Gene3D" id="3.30.70.260">
    <property type="match status" value="1"/>
</dbReference>
<evidence type="ECO:0000256" key="5">
    <source>
        <dbReference type="ARBA" id="ARBA00019150"/>
    </source>
</evidence>
<dbReference type="FunFam" id="3.30.70.260:FF:000058">
    <property type="entry name" value="Ribose 5-phosphate isomerase A"/>
    <property type="match status" value="1"/>
</dbReference>
<dbReference type="InterPro" id="IPR037171">
    <property type="entry name" value="NagB/RpiA_transferase-like"/>
</dbReference>
<protein>
    <recommendedName>
        <fullName evidence="5">Ribose-5-phosphate isomerase</fullName>
        <ecNumber evidence="4">5.3.1.6</ecNumber>
    </recommendedName>
    <alternativeName>
        <fullName evidence="8">D-ribose-5-phosphate ketol-isomerase</fullName>
    </alternativeName>
    <alternativeName>
        <fullName evidence="7">Phosphoriboisomerase</fullName>
    </alternativeName>
</protein>
<evidence type="ECO:0000256" key="7">
    <source>
        <dbReference type="ARBA" id="ARBA00029734"/>
    </source>
</evidence>
<dbReference type="Pfam" id="PF06026">
    <property type="entry name" value="Rib_5-P_isom_A"/>
    <property type="match status" value="1"/>
</dbReference>
<dbReference type="PANTHER" id="PTHR11934:SF0">
    <property type="entry name" value="RIBOSE-5-PHOSPHATE ISOMERASE"/>
    <property type="match status" value="1"/>
</dbReference>
<dbReference type="GO" id="GO:0006014">
    <property type="term" value="P:D-ribose metabolic process"/>
    <property type="evidence" value="ECO:0007669"/>
    <property type="project" value="TreeGrafter"/>
</dbReference>
<dbReference type="GO" id="GO:0005737">
    <property type="term" value="C:cytoplasm"/>
    <property type="evidence" value="ECO:0007669"/>
    <property type="project" value="TreeGrafter"/>
</dbReference>
<evidence type="ECO:0000256" key="6">
    <source>
        <dbReference type="ARBA" id="ARBA00023235"/>
    </source>
</evidence>
<dbReference type="Gene3D" id="3.40.50.1360">
    <property type="match status" value="1"/>
</dbReference>
<comment type="pathway">
    <text evidence="2">Carbohydrate degradation; pentose phosphate pathway; D-ribose 5-phosphate from D-ribulose 5-phosphate (non-oxidative stage): step 1/1.</text>
</comment>
<dbReference type="SUPFAM" id="SSF75445">
    <property type="entry name" value="D-ribose-5-phosphate isomerase (RpiA), lid domain"/>
    <property type="match status" value="1"/>
</dbReference>
<comment type="caution">
    <text evidence="9">The sequence shown here is derived from an EMBL/GenBank/DDBJ whole genome shotgun (WGS) entry which is preliminary data.</text>
</comment>
<dbReference type="PANTHER" id="PTHR11934">
    <property type="entry name" value="RIBOSE-5-PHOSPHATE ISOMERASE"/>
    <property type="match status" value="1"/>
</dbReference>
<organism evidence="9 10">
    <name type="scientific">Diplocarpon rosae</name>
    <dbReference type="NCBI Taxonomy" id="946125"/>
    <lineage>
        <taxon>Eukaryota</taxon>
        <taxon>Fungi</taxon>
        <taxon>Dikarya</taxon>
        <taxon>Ascomycota</taxon>
        <taxon>Pezizomycotina</taxon>
        <taxon>Leotiomycetes</taxon>
        <taxon>Helotiales</taxon>
        <taxon>Drepanopezizaceae</taxon>
        <taxon>Diplocarpon</taxon>
    </lineage>
</organism>
<evidence type="ECO:0000313" key="10">
    <source>
        <dbReference type="Proteomes" id="UP001285354"/>
    </source>
</evidence>
<gene>
    <name evidence="9" type="ORF">QTJ16_002449</name>
</gene>
<dbReference type="EMBL" id="JAUBYV010000003">
    <property type="protein sequence ID" value="KAK2627803.1"/>
    <property type="molecule type" value="Genomic_DNA"/>
</dbReference>
<accession>A0AAD9T0D5</accession>
<evidence type="ECO:0000256" key="1">
    <source>
        <dbReference type="ARBA" id="ARBA00001713"/>
    </source>
</evidence>
<reference evidence="9" key="1">
    <citation type="submission" date="2023-06" db="EMBL/GenBank/DDBJ databases">
        <title>Draft genome of Marssonina rosae.</title>
        <authorList>
            <person name="Cheng Q."/>
        </authorList>
    </citation>
    <scope>NUCLEOTIDE SEQUENCE</scope>
    <source>
        <strain evidence="9">R4</strain>
    </source>
</reference>
<dbReference type="SUPFAM" id="SSF100950">
    <property type="entry name" value="NagB/RpiA/CoA transferase-like"/>
    <property type="match status" value="1"/>
</dbReference>
<evidence type="ECO:0000256" key="3">
    <source>
        <dbReference type="ARBA" id="ARBA00008088"/>
    </source>
</evidence>
<evidence type="ECO:0000313" key="9">
    <source>
        <dbReference type="EMBL" id="KAK2627803.1"/>
    </source>
</evidence>
<sequence>MESSLLPFLRLTHQHLLRRACWLNSPALKKFRRPQHLALHYSRGLNIVSRKSQYLHSPLPRISQKTHLLRRRDDNTLTRSSFLKVFCFSYNKIYRNSCSMAASKSIVPVAENATAPKTAPMAGVEASKRLAAYKAVEDHFDPAYSYIGIGSGSTVVYVVEAIAAKGRDITSRMVFVPTGEQSKQLIIDFGLPLGSIDALPPVEFAESEIGGVSALHVATGLQDLGLKGKRQSIDVAFDGADEIDEELNCIKGGGACLFQEKLVAAAAKKFVCVADYRKLSPRLLTAWKTIPIEISPLAAPTIKRILITLGSPDPKIRQGGSAKAGPVVTDNSMWIMDAPFPKLLLPSDLKGNDKGDGENGTWEVHTLGRRLKRIVGVLEVGLFYGRNGIQVANSGEEGGGQKPIAAYFGMEDGSVSVREAKEVSAVKSRP</sequence>
<dbReference type="CDD" id="cd01398">
    <property type="entry name" value="RPI_A"/>
    <property type="match status" value="1"/>
</dbReference>
<dbReference type="Proteomes" id="UP001285354">
    <property type="component" value="Unassembled WGS sequence"/>
</dbReference>
<keyword evidence="6" id="KW-0413">Isomerase</keyword>
<dbReference type="EC" id="5.3.1.6" evidence="4"/>
<keyword evidence="10" id="KW-1185">Reference proteome</keyword>
<proteinExistence type="inferred from homology"/>
<comment type="catalytic activity">
    <reaction evidence="1">
        <text>aldehydo-D-ribose 5-phosphate = D-ribulose 5-phosphate</text>
        <dbReference type="Rhea" id="RHEA:14657"/>
        <dbReference type="ChEBI" id="CHEBI:58121"/>
        <dbReference type="ChEBI" id="CHEBI:58273"/>
        <dbReference type="EC" id="5.3.1.6"/>
    </reaction>
</comment>
<dbReference type="AlphaFoldDB" id="A0AAD9T0D5"/>
<evidence type="ECO:0000256" key="4">
    <source>
        <dbReference type="ARBA" id="ARBA00011959"/>
    </source>
</evidence>
<name>A0AAD9T0D5_9HELO</name>